<gene>
    <name evidence="4" type="ORF">HPB48_026235</name>
</gene>
<dbReference type="Proteomes" id="UP000821853">
    <property type="component" value="Unassembled WGS sequence"/>
</dbReference>
<dbReference type="PANTHER" id="PTHR14130:SF14">
    <property type="entry name" value="RHO GTPASE-ACTIVATING PROTEIN 92B"/>
    <property type="match status" value="1"/>
</dbReference>
<evidence type="ECO:0000313" key="4">
    <source>
        <dbReference type="EMBL" id="KAH9384238.1"/>
    </source>
</evidence>
<sequence>MDEGCKCFRLQALWQLVNSLPQANHDNLRFVVKFLSRLVGHREQNKMSSQNIAIVIAPNLAWPKQENHSQHMGVNMGIANMHSSIVDTLVNYADWFFPGEDFAPSTTRSTAMPDATHQAAPTTNSGVEGHIAGPGQSFTNHSPHIPHRLGQKSGARGPTAAAAKGSHIHSHRSRVAAV</sequence>
<evidence type="ECO:0000256" key="2">
    <source>
        <dbReference type="SAM" id="MobiDB-lite"/>
    </source>
</evidence>
<dbReference type="EMBL" id="JABSTR010001846">
    <property type="protein sequence ID" value="KAH9384238.1"/>
    <property type="molecule type" value="Genomic_DNA"/>
</dbReference>
<dbReference type="PANTHER" id="PTHR14130">
    <property type="entry name" value="3BP-1 RELATED RHOGAP"/>
    <property type="match status" value="1"/>
</dbReference>
<keyword evidence="1" id="KW-0343">GTPase activation</keyword>
<evidence type="ECO:0000313" key="5">
    <source>
        <dbReference type="Proteomes" id="UP000821853"/>
    </source>
</evidence>
<evidence type="ECO:0000259" key="3">
    <source>
        <dbReference type="PROSITE" id="PS50238"/>
    </source>
</evidence>
<comment type="caution">
    <text evidence="4">The sequence shown here is derived from an EMBL/GenBank/DDBJ whole genome shotgun (WGS) entry which is preliminary data.</text>
</comment>
<name>A0A9J6H903_HAELO</name>
<dbReference type="InterPro" id="IPR000198">
    <property type="entry name" value="RhoGAP_dom"/>
</dbReference>
<dbReference type="VEuPathDB" id="VectorBase:HLOH_061617"/>
<dbReference type="GO" id="GO:0007165">
    <property type="term" value="P:signal transduction"/>
    <property type="evidence" value="ECO:0007669"/>
    <property type="project" value="InterPro"/>
</dbReference>
<dbReference type="InterPro" id="IPR008936">
    <property type="entry name" value="Rho_GTPase_activation_prot"/>
</dbReference>
<dbReference type="InterPro" id="IPR047165">
    <property type="entry name" value="RHG17/44/SH3BP1-like"/>
</dbReference>
<dbReference type="GO" id="GO:0032956">
    <property type="term" value="P:regulation of actin cytoskeleton organization"/>
    <property type="evidence" value="ECO:0007669"/>
    <property type="project" value="TreeGrafter"/>
</dbReference>
<proteinExistence type="predicted"/>
<dbReference type="OrthoDB" id="19923at2759"/>
<dbReference type="Gene3D" id="1.10.555.10">
    <property type="entry name" value="Rho GTPase activation protein"/>
    <property type="match status" value="1"/>
</dbReference>
<dbReference type="GO" id="GO:0005096">
    <property type="term" value="F:GTPase activator activity"/>
    <property type="evidence" value="ECO:0007669"/>
    <property type="project" value="UniProtKB-KW"/>
</dbReference>
<reference evidence="4 5" key="1">
    <citation type="journal article" date="2020" name="Cell">
        <title>Large-Scale Comparative Analyses of Tick Genomes Elucidate Their Genetic Diversity and Vector Capacities.</title>
        <authorList>
            <consortium name="Tick Genome and Microbiome Consortium (TIGMIC)"/>
            <person name="Jia N."/>
            <person name="Wang J."/>
            <person name="Shi W."/>
            <person name="Du L."/>
            <person name="Sun Y."/>
            <person name="Zhan W."/>
            <person name="Jiang J.F."/>
            <person name="Wang Q."/>
            <person name="Zhang B."/>
            <person name="Ji P."/>
            <person name="Bell-Sakyi L."/>
            <person name="Cui X.M."/>
            <person name="Yuan T.T."/>
            <person name="Jiang B.G."/>
            <person name="Yang W.F."/>
            <person name="Lam T.T."/>
            <person name="Chang Q.C."/>
            <person name="Ding S.J."/>
            <person name="Wang X.J."/>
            <person name="Zhu J.G."/>
            <person name="Ruan X.D."/>
            <person name="Zhao L."/>
            <person name="Wei J.T."/>
            <person name="Ye R.Z."/>
            <person name="Que T.C."/>
            <person name="Du C.H."/>
            <person name="Zhou Y.H."/>
            <person name="Cheng J.X."/>
            <person name="Dai P.F."/>
            <person name="Guo W.B."/>
            <person name="Han X.H."/>
            <person name="Huang E.J."/>
            <person name="Li L.F."/>
            <person name="Wei W."/>
            <person name="Gao Y.C."/>
            <person name="Liu J.Z."/>
            <person name="Shao H.Z."/>
            <person name="Wang X."/>
            <person name="Wang C.C."/>
            <person name="Yang T.C."/>
            <person name="Huo Q.B."/>
            <person name="Li W."/>
            <person name="Chen H.Y."/>
            <person name="Chen S.E."/>
            <person name="Zhou L.G."/>
            <person name="Ni X.B."/>
            <person name="Tian J.H."/>
            <person name="Sheng Y."/>
            <person name="Liu T."/>
            <person name="Pan Y.S."/>
            <person name="Xia L.Y."/>
            <person name="Li J."/>
            <person name="Zhao F."/>
            <person name="Cao W.C."/>
        </authorList>
    </citation>
    <scope>NUCLEOTIDE SEQUENCE [LARGE SCALE GENOMIC DNA]</scope>
    <source>
        <strain evidence="4">HaeL-2018</strain>
    </source>
</reference>
<organism evidence="4 5">
    <name type="scientific">Haemaphysalis longicornis</name>
    <name type="common">Bush tick</name>
    <dbReference type="NCBI Taxonomy" id="44386"/>
    <lineage>
        <taxon>Eukaryota</taxon>
        <taxon>Metazoa</taxon>
        <taxon>Ecdysozoa</taxon>
        <taxon>Arthropoda</taxon>
        <taxon>Chelicerata</taxon>
        <taxon>Arachnida</taxon>
        <taxon>Acari</taxon>
        <taxon>Parasitiformes</taxon>
        <taxon>Ixodida</taxon>
        <taxon>Ixodoidea</taxon>
        <taxon>Ixodidae</taxon>
        <taxon>Haemaphysalinae</taxon>
        <taxon>Haemaphysalis</taxon>
    </lineage>
</organism>
<dbReference type="PROSITE" id="PS50238">
    <property type="entry name" value="RHOGAP"/>
    <property type="match status" value="1"/>
</dbReference>
<dbReference type="AlphaFoldDB" id="A0A9J6H903"/>
<accession>A0A9J6H903</accession>
<keyword evidence="5" id="KW-1185">Reference proteome</keyword>
<feature type="domain" description="Rho-GAP" evidence="3">
    <location>
        <begin position="1"/>
        <end position="97"/>
    </location>
</feature>
<feature type="region of interest" description="Disordered" evidence="2">
    <location>
        <begin position="107"/>
        <end position="178"/>
    </location>
</feature>
<dbReference type="Pfam" id="PF00620">
    <property type="entry name" value="RhoGAP"/>
    <property type="match status" value="1"/>
</dbReference>
<protein>
    <recommendedName>
        <fullName evidence="3">Rho-GAP domain-containing protein</fullName>
    </recommendedName>
</protein>
<feature type="compositionally biased region" description="Basic residues" evidence="2">
    <location>
        <begin position="166"/>
        <end position="178"/>
    </location>
</feature>
<evidence type="ECO:0000256" key="1">
    <source>
        <dbReference type="ARBA" id="ARBA00022468"/>
    </source>
</evidence>
<dbReference type="GO" id="GO:0035020">
    <property type="term" value="P:regulation of Rac protein signal transduction"/>
    <property type="evidence" value="ECO:0007669"/>
    <property type="project" value="TreeGrafter"/>
</dbReference>
<dbReference type="SUPFAM" id="SSF48350">
    <property type="entry name" value="GTPase activation domain, GAP"/>
    <property type="match status" value="1"/>
</dbReference>